<keyword evidence="6" id="KW-1185">Reference proteome</keyword>
<reference evidence="5" key="1">
    <citation type="submission" date="2023-03" db="EMBL/GenBank/DDBJ databases">
        <title>Mating type loci evolution in Malassezia.</title>
        <authorList>
            <person name="Coelho M.A."/>
        </authorList>
    </citation>
    <scope>NUCLEOTIDE SEQUENCE</scope>
    <source>
        <strain evidence="5">CBS 9557</strain>
    </source>
</reference>
<evidence type="ECO:0000256" key="1">
    <source>
        <dbReference type="ARBA" id="ARBA00004173"/>
    </source>
</evidence>
<feature type="compositionally biased region" description="Basic and acidic residues" evidence="4">
    <location>
        <begin position="9"/>
        <end position="40"/>
    </location>
</feature>
<evidence type="ECO:0000256" key="3">
    <source>
        <dbReference type="ARBA" id="ARBA00043970"/>
    </source>
</evidence>
<organism evidence="5 6">
    <name type="scientific">Malassezia nana</name>
    <dbReference type="NCBI Taxonomy" id="180528"/>
    <lineage>
        <taxon>Eukaryota</taxon>
        <taxon>Fungi</taxon>
        <taxon>Dikarya</taxon>
        <taxon>Basidiomycota</taxon>
        <taxon>Ustilaginomycotina</taxon>
        <taxon>Malasseziomycetes</taxon>
        <taxon>Malasseziales</taxon>
        <taxon>Malasseziaceae</taxon>
        <taxon>Malassezia</taxon>
    </lineage>
</organism>
<proteinExistence type="inferred from homology"/>
<gene>
    <name evidence="5" type="ORF">MNAN1_002353</name>
</gene>
<sequence>MLRATLVRGARERAPMIRFPDRKAPKPKHEPHPHPDAPEAIQKDFARFREVLESGPHFDASKLKPFSLKDFEPKSPSKSSSGSAKDAVEHLFDLPERYWNTPSLRFSEKEMDAIQVRMTSSHPSRVARLCWIDVASDRMLSPPWRVGSYLTT</sequence>
<feature type="compositionally biased region" description="Basic and acidic residues" evidence="4">
    <location>
        <begin position="59"/>
        <end position="75"/>
    </location>
</feature>
<evidence type="ECO:0000313" key="6">
    <source>
        <dbReference type="Proteomes" id="UP001213623"/>
    </source>
</evidence>
<keyword evidence="2" id="KW-0496">Mitochondrion</keyword>
<dbReference type="EMBL" id="CP119895">
    <property type="protein sequence ID" value="WFD27357.1"/>
    <property type="molecule type" value="Genomic_DNA"/>
</dbReference>
<evidence type="ECO:0000313" key="5">
    <source>
        <dbReference type="EMBL" id="WFD27357.1"/>
    </source>
</evidence>
<dbReference type="GO" id="GO:0005739">
    <property type="term" value="C:mitochondrion"/>
    <property type="evidence" value="ECO:0007669"/>
    <property type="project" value="UniProtKB-SubCell"/>
</dbReference>
<name>A0AAF0EJ70_9BASI</name>
<feature type="region of interest" description="Disordered" evidence="4">
    <location>
        <begin position="56"/>
        <end position="86"/>
    </location>
</feature>
<evidence type="ECO:0000256" key="2">
    <source>
        <dbReference type="ARBA" id="ARBA00023128"/>
    </source>
</evidence>
<dbReference type="InterPro" id="IPR020373">
    <property type="entry name" value="Kgd4/YMR-31"/>
</dbReference>
<dbReference type="GO" id="GO:0006103">
    <property type="term" value="P:2-oxoglutarate metabolic process"/>
    <property type="evidence" value="ECO:0007669"/>
    <property type="project" value="InterPro"/>
</dbReference>
<comment type="similarity">
    <text evidence="3">Belongs to the alpha-ketoglutarate dehydrogenase component 4 family.</text>
</comment>
<protein>
    <submittedName>
        <fullName evidence="5">Uncharacterized protein</fullName>
    </submittedName>
</protein>
<dbReference type="AlphaFoldDB" id="A0AAF0EJ70"/>
<feature type="region of interest" description="Disordered" evidence="4">
    <location>
        <begin position="1"/>
        <end position="40"/>
    </location>
</feature>
<dbReference type="Proteomes" id="UP001213623">
    <property type="component" value="Chromosome 4"/>
</dbReference>
<comment type="subcellular location">
    <subcellularLocation>
        <location evidence="1">Mitochondrion</location>
    </subcellularLocation>
</comment>
<evidence type="ECO:0000256" key="4">
    <source>
        <dbReference type="SAM" id="MobiDB-lite"/>
    </source>
</evidence>
<dbReference type="Pfam" id="PF10937">
    <property type="entry name" value="Kgd4-YMR31"/>
    <property type="match status" value="1"/>
</dbReference>
<accession>A0AAF0EJ70</accession>